<gene>
    <name evidence="8" type="ORF">CEY00_Acc02153</name>
</gene>
<organism evidence="8 9">
    <name type="scientific">Actinidia chinensis var. chinensis</name>
    <name type="common">Chinese soft-hair kiwi</name>
    <dbReference type="NCBI Taxonomy" id="1590841"/>
    <lineage>
        <taxon>Eukaryota</taxon>
        <taxon>Viridiplantae</taxon>
        <taxon>Streptophyta</taxon>
        <taxon>Embryophyta</taxon>
        <taxon>Tracheophyta</taxon>
        <taxon>Spermatophyta</taxon>
        <taxon>Magnoliopsida</taxon>
        <taxon>eudicotyledons</taxon>
        <taxon>Gunneridae</taxon>
        <taxon>Pentapetalae</taxon>
        <taxon>asterids</taxon>
        <taxon>Ericales</taxon>
        <taxon>Actinidiaceae</taxon>
        <taxon>Actinidia</taxon>
    </lineage>
</organism>
<reference evidence="9" key="2">
    <citation type="journal article" date="2018" name="BMC Genomics">
        <title>A manually annotated Actinidia chinensis var. chinensis (kiwifruit) genome highlights the challenges associated with draft genomes and gene prediction in plants.</title>
        <authorList>
            <person name="Pilkington S.M."/>
            <person name="Crowhurst R."/>
            <person name="Hilario E."/>
            <person name="Nardozza S."/>
            <person name="Fraser L."/>
            <person name="Peng Y."/>
            <person name="Gunaseelan K."/>
            <person name="Simpson R."/>
            <person name="Tahir J."/>
            <person name="Deroles S.C."/>
            <person name="Templeton K."/>
            <person name="Luo Z."/>
            <person name="Davy M."/>
            <person name="Cheng C."/>
            <person name="McNeilage M."/>
            <person name="Scaglione D."/>
            <person name="Liu Y."/>
            <person name="Zhang Q."/>
            <person name="Datson P."/>
            <person name="De Silva N."/>
            <person name="Gardiner S.E."/>
            <person name="Bassett H."/>
            <person name="Chagne D."/>
            <person name="McCallum J."/>
            <person name="Dzierzon H."/>
            <person name="Deng C."/>
            <person name="Wang Y.Y."/>
            <person name="Barron L."/>
            <person name="Manako K."/>
            <person name="Bowen J."/>
            <person name="Foster T.M."/>
            <person name="Erridge Z.A."/>
            <person name="Tiffin H."/>
            <person name="Waite C.N."/>
            <person name="Davies K.M."/>
            <person name="Grierson E.P."/>
            <person name="Laing W.A."/>
            <person name="Kirk R."/>
            <person name="Chen X."/>
            <person name="Wood M."/>
            <person name="Montefiori M."/>
            <person name="Brummell D.A."/>
            <person name="Schwinn K.E."/>
            <person name="Catanach A."/>
            <person name="Fullerton C."/>
            <person name="Li D."/>
            <person name="Meiyalaghan S."/>
            <person name="Nieuwenhuizen N."/>
            <person name="Read N."/>
            <person name="Prakash R."/>
            <person name="Hunter D."/>
            <person name="Zhang H."/>
            <person name="McKenzie M."/>
            <person name="Knabel M."/>
            <person name="Harris A."/>
            <person name="Allan A.C."/>
            <person name="Gleave A."/>
            <person name="Chen A."/>
            <person name="Janssen B.J."/>
            <person name="Plunkett B."/>
            <person name="Ampomah-Dwamena C."/>
            <person name="Voogd C."/>
            <person name="Leif D."/>
            <person name="Lafferty D."/>
            <person name="Souleyre E.J.F."/>
            <person name="Varkonyi-Gasic E."/>
            <person name="Gambi F."/>
            <person name="Hanley J."/>
            <person name="Yao J.L."/>
            <person name="Cheung J."/>
            <person name="David K.M."/>
            <person name="Warren B."/>
            <person name="Marsh K."/>
            <person name="Snowden K.C."/>
            <person name="Lin-Wang K."/>
            <person name="Brian L."/>
            <person name="Martinez-Sanchez M."/>
            <person name="Wang M."/>
            <person name="Ileperuma N."/>
            <person name="Macnee N."/>
            <person name="Campin R."/>
            <person name="McAtee P."/>
            <person name="Drummond R.S.M."/>
            <person name="Espley R.V."/>
            <person name="Ireland H.S."/>
            <person name="Wu R."/>
            <person name="Atkinson R.G."/>
            <person name="Karunairetnam S."/>
            <person name="Bulley S."/>
            <person name="Chunkath S."/>
            <person name="Hanley Z."/>
            <person name="Storey R."/>
            <person name="Thrimawithana A.H."/>
            <person name="Thomson S."/>
            <person name="David C."/>
            <person name="Testolin R."/>
            <person name="Huang H."/>
            <person name="Hellens R.P."/>
            <person name="Schaffer R.J."/>
        </authorList>
    </citation>
    <scope>NUCLEOTIDE SEQUENCE [LARGE SCALE GENOMIC DNA]</scope>
    <source>
        <strain evidence="9">cv. Red5</strain>
    </source>
</reference>
<dbReference type="PIRSF" id="PIRSF037949">
    <property type="entry name" value="Transl_init_eIF-3_RNA-bind"/>
    <property type="match status" value="1"/>
</dbReference>
<reference evidence="8 9" key="1">
    <citation type="submission" date="2017-07" db="EMBL/GenBank/DDBJ databases">
        <title>An improved, manually edited Actinidia chinensis var. chinensis (kiwifruit) genome highlights the challenges associated with draft genomes and gene prediction in plants.</title>
        <authorList>
            <person name="Pilkington S."/>
            <person name="Crowhurst R."/>
            <person name="Hilario E."/>
            <person name="Nardozza S."/>
            <person name="Fraser L."/>
            <person name="Peng Y."/>
            <person name="Gunaseelan K."/>
            <person name="Simpson R."/>
            <person name="Tahir J."/>
            <person name="Deroles S."/>
            <person name="Templeton K."/>
            <person name="Luo Z."/>
            <person name="Davy M."/>
            <person name="Cheng C."/>
            <person name="Mcneilage M."/>
            <person name="Scaglione D."/>
            <person name="Liu Y."/>
            <person name="Zhang Q."/>
            <person name="Datson P."/>
            <person name="De Silva N."/>
            <person name="Gardiner S."/>
            <person name="Bassett H."/>
            <person name="Chagne D."/>
            <person name="Mccallum J."/>
            <person name="Dzierzon H."/>
            <person name="Deng C."/>
            <person name="Wang Y.-Y."/>
            <person name="Barron N."/>
            <person name="Manako K."/>
            <person name="Bowen J."/>
            <person name="Foster T."/>
            <person name="Erridge Z."/>
            <person name="Tiffin H."/>
            <person name="Waite C."/>
            <person name="Davies K."/>
            <person name="Grierson E."/>
            <person name="Laing W."/>
            <person name="Kirk R."/>
            <person name="Chen X."/>
            <person name="Wood M."/>
            <person name="Montefiori M."/>
            <person name="Brummell D."/>
            <person name="Schwinn K."/>
            <person name="Catanach A."/>
            <person name="Fullerton C."/>
            <person name="Li D."/>
            <person name="Meiyalaghan S."/>
            <person name="Nieuwenhuizen N."/>
            <person name="Read N."/>
            <person name="Prakash R."/>
            <person name="Hunter D."/>
            <person name="Zhang H."/>
            <person name="Mckenzie M."/>
            <person name="Knabel M."/>
            <person name="Harris A."/>
            <person name="Allan A."/>
            <person name="Chen A."/>
            <person name="Janssen B."/>
            <person name="Plunkett B."/>
            <person name="Dwamena C."/>
            <person name="Voogd C."/>
            <person name="Leif D."/>
            <person name="Lafferty D."/>
            <person name="Souleyre E."/>
            <person name="Varkonyi-Gasic E."/>
            <person name="Gambi F."/>
            <person name="Hanley J."/>
            <person name="Yao J.-L."/>
            <person name="Cheung J."/>
            <person name="David K."/>
            <person name="Warren B."/>
            <person name="Marsh K."/>
            <person name="Snowden K."/>
            <person name="Lin-Wang K."/>
            <person name="Brian L."/>
            <person name="Martinez-Sanchez M."/>
            <person name="Wang M."/>
            <person name="Ileperuma N."/>
            <person name="Macnee N."/>
            <person name="Campin R."/>
            <person name="Mcatee P."/>
            <person name="Drummond R."/>
            <person name="Espley R."/>
            <person name="Ireland H."/>
            <person name="Wu R."/>
            <person name="Atkinson R."/>
            <person name="Karunairetnam S."/>
            <person name="Bulley S."/>
            <person name="Chunkath S."/>
            <person name="Hanley Z."/>
            <person name="Storey R."/>
            <person name="Thrimawithana A."/>
            <person name="Thomson S."/>
            <person name="David C."/>
            <person name="Testolin R."/>
        </authorList>
    </citation>
    <scope>NUCLEOTIDE SEQUENCE [LARGE SCALE GENOMIC DNA]</scope>
    <source>
        <strain evidence="9">cv. Red5</strain>
        <tissue evidence="8">Young leaf</tissue>
    </source>
</reference>
<dbReference type="GO" id="GO:0003723">
    <property type="term" value="F:RNA binding"/>
    <property type="evidence" value="ECO:0007669"/>
    <property type="project" value="UniProtKB-UniRule"/>
</dbReference>
<dbReference type="PROSITE" id="PS50102">
    <property type="entry name" value="RRM"/>
    <property type="match status" value="1"/>
</dbReference>
<dbReference type="SMART" id="SM00360">
    <property type="entry name" value="RRM"/>
    <property type="match status" value="1"/>
</dbReference>
<evidence type="ECO:0000256" key="3">
    <source>
        <dbReference type="ARBA" id="ARBA00022884"/>
    </source>
</evidence>
<evidence type="ECO:0000313" key="8">
    <source>
        <dbReference type="EMBL" id="PSS34944.1"/>
    </source>
</evidence>
<evidence type="ECO:0000256" key="5">
    <source>
        <dbReference type="PROSITE-ProRule" id="PRU00176"/>
    </source>
</evidence>
<evidence type="ECO:0000259" key="7">
    <source>
        <dbReference type="PROSITE" id="PS50102"/>
    </source>
</evidence>
<dbReference type="GO" id="GO:0005852">
    <property type="term" value="C:eukaryotic translation initiation factor 3 complex"/>
    <property type="evidence" value="ECO:0007669"/>
    <property type="project" value="InterPro"/>
</dbReference>
<dbReference type="Gene3D" id="3.30.70.330">
    <property type="match status" value="1"/>
</dbReference>
<dbReference type="Proteomes" id="UP000241394">
    <property type="component" value="Chromosome LG2"/>
</dbReference>
<dbReference type="PANTHER" id="PTHR10352">
    <property type="entry name" value="EUKARYOTIC TRANSLATION INITIATION FACTOR 3 SUBUNIT G"/>
    <property type="match status" value="1"/>
</dbReference>
<dbReference type="Pfam" id="PF00076">
    <property type="entry name" value="RRM_1"/>
    <property type="match status" value="1"/>
</dbReference>
<dbReference type="InterPro" id="IPR035979">
    <property type="entry name" value="RBD_domain_sf"/>
</dbReference>
<evidence type="ECO:0000313" key="9">
    <source>
        <dbReference type="Proteomes" id="UP000241394"/>
    </source>
</evidence>
<feature type="domain" description="RRM" evidence="7">
    <location>
        <begin position="217"/>
        <end position="285"/>
    </location>
</feature>
<sequence>MMLPYIIIFKNLTLSQQQRKWRPNKLRWSEVNDDDGVGVNLEYLLPPSKVIGSKEDGIKKVIEYKLDGNKVRVTTTTRVRKLATARLSARTVERRSWARFGAAASPWSPPKISFLRDAMLLVAKQKQPQSSADKTSMVQVVKGAVLMVYRTCGKRVTIGPQSVLTRILAHNLRWSLMNRLPSGDAAANNSSYVPPSRSGGGAERSDGLEMRRRNDDYAIRIGNLSEDTLDFDLAELCCPFGHVLRAHVPKDFKTGLSRGYSFVNFVYWKDAERDINKLDGCGYES</sequence>
<comment type="caution">
    <text evidence="8">The sequence shown here is derived from an EMBL/GenBank/DDBJ whole genome shotgun (WGS) entry which is preliminary data.</text>
</comment>
<feature type="region of interest" description="Disordered" evidence="6">
    <location>
        <begin position="186"/>
        <end position="209"/>
    </location>
</feature>
<evidence type="ECO:0000256" key="1">
    <source>
        <dbReference type="ARBA" id="ARBA00022490"/>
    </source>
</evidence>
<keyword evidence="3 5" id="KW-0694">RNA-binding</keyword>
<dbReference type="SUPFAM" id="SSF54928">
    <property type="entry name" value="RNA-binding domain, RBD"/>
    <property type="match status" value="1"/>
</dbReference>
<dbReference type="EMBL" id="NKQK01000002">
    <property type="protein sequence ID" value="PSS34944.1"/>
    <property type="molecule type" value="Genomic_DNA"/>
</dbReference>
<dbReference type="Gramene" id="PSS34944">
    <property type="protein sequence ID" value="PSS34944"/>
    <property type="gene ID" value="CEY00_Acc02153"/>
</dbReference>
<evidence type="ECO:0000256" key="6">
    <source>
        <dbReference type="SAM" id="MobiDB-lite"/>
    </source>
</evidence>
<protein>
    <submittedName>
        <fullName evidence="8">Eukaryotic translation initiation factor 3 subunit G-B like</fullName>
    </submittedName>
</protein>
<keyword evidence="4" id="KW-0648">Protein biosynthesis</keyword>
<dbReference type="InterPro" id="IPR000504">
    <property type="entry name" value="RRM_dom"/>
</dbReference>
<dbReference type="OrthoDB" id="1749473at2759"/>
<dbReference type="InParanoid" id="A0A2R6RY51"/>
<evidence type="ECO:0000256" key="4">
    <source>
        <dbReference type="ARBA" id="ARBA00022917"/>
    </source>
</evidence>
<dbReference type="InterPro" id="IPR024675">
    <property type="entry name" value="eIF3g_N"/>
</dbReference>
<keyword evidence="1" id="KW-0963">Cytoplasm</keyword>
<name>A0A2R6RY51_ACTCC</name>
<evidence type="ECO:0000256" key="2">
    <source>
        <dbReference type="ARBA" id="ARBA00022540"/>
    </source>
</evidence>
<accession>A0A2R6RY51</accession>
<keyword evidence="9" id="KW-1185">Reference proteome</keyword>
<dbReference type="AlphaFoldDB" id="A0A2R6RY51"/>
<proteinExistence type="predicted"/>
<dbReference type="STRING" id="1590841.A0A2R6RY51"/>
<dbReference type="InterPro" id="IPR017334">
    <property type="entry name" value="eIF3_g"/>
</dbReference>
<dbReference type="Pfam" id="PF12353">
    <property type="entry name" value="eIF3g"/>
    <property type="match status" value="1"/>
</dbReference>
<dbReference type="InterPro" id="IPR012677">
    <property type="entry name" value="Nucleotide-bd_a/b_plait_sf"/>
</dbReference>
<keyword evidence="2 8" id="KW-0396">Initiation factor</keyword>
<dbReference type="GO" id="GO:0003743">
    <property type="term" value="F:translation initiation factor activity"/>
    <property type="evidence" value="ECO:0007669"/>
    <property type="project" value="UniProtKB-KW"/>
</dbReference>